<dbReference type="Pfam" id="PF13460">
    <property type="entry name" value="NAD_binding_10"/>
    <property type="match status" value="1"/>
</dbReference>
<dbReference type="CDD" id="cd05244">
    <property type="entry name" value="BVR-B_like_SDR_a"/>
    <property type="match status" value="1"/>
</dbReference>
<keyword evidence="3" id="KW-1185">Reference proteome</keyword>
<comment type="caution">
    <text evidence="2">The sequence shown here is derived from an EMBL/GenBank/DDBJ whole genome shotgun (WGS) entry which is preliminary data.</text>
</comment>
<dbReference type="OrthoDB" id="7352421at2"/>
<dbReference type="PANTHER" id="PTHR43355">
    <property type="entry name" value="FLAVIN REDUCTASE (NADPH)"/>
    <property type="match status" value="1"/>
</dbReference>
<dbReference type="EMBL" id="RIBS01000005">
    <property type="protein sequence ID" value="RNF83103.1"/>
    <property type="molecule type" value="Genomic_DNA"/>
</dbReference>
<dbReference type="RefSeq" id="WP_123088235.1">
    <property type="nucleotide sequence ID" value="NZ_RIBS01000005.1"/>
</dbReference>
<evidence type="ECO:0000259" key="1">
    <source>
        <dbReference type="Pfam" id="PF13460"/>
    </source>
</evidence>
<dbReference type="PANTHER" id="PTHR43355:SF2">
    <property type="entry name" value="FLAVIN REDUCTASE (NADPH)"/>
    <property type="match status" value="1"/>
</dbReference>
<dbReference type="InterPro" id="IPR051606">
    <property type="entry name" value="Polyketide_Oxido-like"/>
</dbReference>
<dbReference type="Gene3D" id="3.40.50.720">
    <property type="entry name" value="NAD(P)-binding Rossmann-like Domain"/>
    <property type="match status" value="1"/>
</dbReference>
<dbReference type="GO" id="GO:0016646">
    <property type="term" value="F:oxidoreductase activity, acting on the CH-NH group of donors, NAD or NADP as acceptor"/>
    <property type="evidence" value="ECO:0007669"/>
    <property type="project" value="TreeGrafter"/>
</dbReference>
<evidence type="ECO:0000313" key="3">
    <source>
        <dbReference type="Proteomes" id="UP000267049"/>
    </source>
</evidence>
<evidence type="ECO:0000313" key="2">
    <source>
        <dbReference type="EMBL" id="RNF83103.1"/>
    </source>
</evidence>
<gene>
    <name evidence="2" type="ORF">EER27_11325</name>
</gene>
<reference evidence="2 3" key="1">
    <citation type="submission" date="2018-11" db="EMBL/GenBank/DDBJ databases">
        <title>Lysobacter cryohumiis sp. nov., isolated from soil in the Tianshan Mountains, Xinjiang, China.</title>
        <authorList>
            <person name="Luo Y."/>
            <person name="Sheng H."/>
        </authorList>
    </citation>
    <scope>NUCLEOTIDE SEQUENCE [LARGE SCALE GENOMIC DNA]</scope>
    <source>
        <strain evidence="2 3">ZS60</strain>
    </source>
</reference>
<organism evidence="2 3">
    <name type="scientific">Montanilutibacter psychrotolerans</name>
    <dbReference type="NCBI Taxonomy" id="1327343"/>
    <lineage>
        <taxon>Bacteria</taxon>
        <taxon>Pseudomonadati</taxon>
        <taxon>Pseudomonadota</taxon>
        <taxon>Gammaproteobacteria</taxon>
        <taxon>Lysobacterales</taxon>
        <taxon>Lysobacteraceae</taxon>
        <taxon>Montanilutibacter</taxon>
    </lineage>
</organism>
<proteinExistence type="predicted"/>
<dbReference type="AlphaFoldDB" id="A0A3M8SQP4"/>
<name>A0A3M8SQP4_9GAMM</name>
<dbReference type="InterPro" id="IPR016040">
    <property type="entry name" value="NAD(P)-bd_dom"/>
</dbReference>
<dbReference type="InterPro" id="IPR036291">
    <property type="entry name" value="NAD(P)-bd_dom_sf"/>
</dbReference>
<accession>A0A3M8SQP4</accession>
<dbReference type="SUPFAM" id="SSF51735">
    <property type="entry name" value="NAD(P)-binding Rossmann-fold domains"/>
    <property type="match status" value="1"/>
</dbReference>
<feature type="domain" description="NAD(P)-binding" evidence="1">
    <location>
        <begin position="7"/>
        <end position="197"/>
    </location>
</feature>
<dbReference type="Proteomes" id="UP000267049">
    <property type="component" value="Unassembled WGS sequence"/>
</dbReference>
<protein>
    <submittedName>
        <fullName evidence="2">NAD(P)-dependent oxidoreductase</fullName>
    </submittedName>
</protein>
<sequence>MNLALIGASGFIGSSLLSEALSRGHRVTALVSQPEKLPQHANLTAVATDVQDTARLATQLAGHDAVLSAFSGHAQEDVRGYYVRGIESIITATRTARVPRLLVVGGAGSLEIAPGQQVVDTPTFPAQWKATALGARDALERLVQETELDWTMLSPAAKLEPGERSGQFRIGGDQLLVDEQGHSRITVGDYAVAMIDELEHPAHSRRRFSVAY</sequence>